<comment type="caution">
    <text evidence="1">The sequence shown here is derived from an EMBL/GenBank/DDBJ whole genome shotgun (WGS) entry which is preliminary data.</text>
</comment>
<protein>
    <submittedName>
        <fullName evidence="1">Uncharacterized protein</fullName>
    </submittedName>
</protein>
<organism evidence="1 2">
    <name type="scientific">Trichinella britovi</name>
    <name type="common">Parasitic roundworm</name>
    <dbReference type="NCBI Taxonomy" id="45882"/>
    <lineage>
        <taxon>Eukaryota</taxon>
        <taxon>Metazoa</taxon>
        <taxon>Ecdysozoa</taxon>
        <taxon>Nematoda</taxon>
        <taxon>Enoplea</taxon>
        <taxon>Dorylaimia</taxon>
        <taxon>Trichinellida</taxon>
        <taxon>Trichinellidae</taxon>
        <taxon>Trichinella</taxon>
    </lineage>
</organism>
<sequence length="268" mass="30502">MKKESLLQRGGGVSAFWPGCMANANLPGRDVFQAKAEMNGKILILPNGTNPLPAAYFQKQIANITVQVQLLTKDAFVLNIKKFGPVDSFAAKNEKSGRKRTSKSYFSVNESGCLLQNIQSALVNYHRLRLFSRFASLRKELHVVCYQGFLLVVLRNVRLNANVWSCPLDLLSREVYTFFYRNFEHIEEEEMVELFNEYPVETKQLRLCASDSISDISSKLKFELINLQRGRSRKLAIHPINEWFKSKHCPALHIIGAVLVYITSDSVL</sequence>
<proteinExistence type="predicted"/>
<dbReference type="Proteomes" id="UP000054653">
    <property type="component" value="Unassembled WGS sequence"/>
</dbReference>
<evidence type="ECO:0000313" key="2">
    <source>
        <dbReference type="Proteomes" id="UP000054653"/>
    </source>
</evidence>
<accession>A0A0V1CHK2</accession>
<gene>
    <name evidence="1" type="ORF">T03_5423</name>
</gene>
<reference evidence="1 2" key="1">
    <citation type="submission" date="2015-01" db="EMBL/GenBank/DDBJ databases">
        <title>Evolution of Trichinella species and genotypes.</title>
        <authorList>
            <person name="Korhonen P.K."/>
            <person name="Edoardo P."/>
            <person name="Giuseppe L.R."/>
            <person name="Gasser R.B."/>
        </authorList>
    </citation>
    <scope>NUCLEOTIDE SEQUENCE [LARGE SCALE GENOMIC DNA]</scope>
    <source>
        <strain evidence="1">ISS120</strain>
    </source>
</reference>
<evidence type="ECO:0000313" key="1">
    <source>
        <dbReference type="EMBL" id="KRY48711.1"/>
    </source>
</evidence>
<keyword evidence="2" id="KW-1185">Reference proteome</keyword>
<dbReference type="EMBL" id="JYDI01000199">
    <property type="protein sequence ID" value="KRY48711.1"/>
    <property type="molecule type" value="Genomic_DNA"/>
</dbReference>
<dbReference type="AlphaFoldDB" id="A0A0V1CHK2"/>
<name>A0A0V1CHK2_TRIBR</name>